<dbReference type="KEGG" id="phet:94288981"/>
<evidence type="ECO:0000313" key="3">
    <source>
        <dbReference type="Proteomes" id="UP000674318"/>
    </source>
</evidence>
<protein>
    <recommendedName>
        <fullName evidence="4">Transmembrane protein</fullName>
    </recommendedName>
</protein>
<proteinExistence type="predicted"/>
<keyword evidence="1" id="KW-0812">Transmembrane</keyword>
<evidence type="ECO:0000256" key="1">
    <source>
        <dbReference type="SAM" id="Phobius"/>
    </source>
</evidence>
<feature type="transmembrane region" description="Helical" evidence="1">
    <location>
        <begin position="6"/>
        <end position="29"/>
    </location>
</feature>
<feature type="transmembrane region" description="Helical" evidence="1">
    <location>
        <begin position="41"/>
        <end position="65"/>
    </location>
</feature>
<keyword evidence="1" id="KW-1133">Transmembrane helix</keyword>
<sequence>MNSYMRNIAIYSSAVYGGALCTGALFFLFSIHDNLFYKNPSVSVAVFSVFFFSFVPTILFIGATIPWLCVAYGSEAAALVFAIAPGCMSALVGVLLFCIYRAQERSTFSAGVCYHAAWNRNAANPDVGAGGFGNNSYWYPAVIPDVVGGDELGTVADGALPLWYSAVAADSGASGFEDLNTVVTRVSHT</sequence>
<organism evidence="2 3">
    <name type="scientific">Porcisia hertigi</name>
    <dbReference type="NCBI Taxonomy" id="2761500"/>
    <lineage>
        <taxon>Eukaryota</taxon>
        <taxon>Discoba</taxon>
        <taxon>Euglenozoa</taxon>
        <taxon>Kinetoplastea</taxon>
        <taxon>Metakinetoplastina</taxon>
        <taxon>Trypanosomatida</taxon>
        <taxon>Trypanosomatidae</taxon>
        <taxon>Leishmaniinae</taxon>
        <taxon>Porcisia</taxon>
    </lineage>
</organism>
<keyword evidence="3" id="KW-1185">Reference proteome</keyword>
<dbReference type="Proteomes" id="UP000674318">
    <property type="component" value="Unassembled WGS sequence"/>
</dbReference>
<dbReference type="OrthoDB" id="262839at2759"/>
<dbReference type="EMBL" id="JAFJZO010000030">
    <property type="protein sequence ID" value="KAG5498594.1"/>
    <property type="molecule type" value="Genomic_DNA"/>
</dbReference>
<comment type="caution">
    <text evidence="2">The sequence shown here is derived from an EMBL/GenBank/DDBJ whole genome shotgun (WGS) entry which is preliminary data.</text>
</comment>
<accession>A0A836HW27</accession>
<dbReference type="AlphaFoldDB" id="A0A836HW27"/>
<gene>
    <name evidence="2" type="ORF">JKF63_02880</name>
</gene>
<dbReference type="RefSeq" id="XP_067755348.1">
    <property type="nucleotide sequence ID" value="XM_067898904.1"/>
</dbReference>
<evidence type="ECO:0008006" key="4">
    <source>
        <dbReference type="Google" id="ProtNLM"/>
    </source>
</evidence>
<dbReference type="GeneID" id="94288981"/>
<reference evidence="2 3" key="1">
    <citation type="submission" date="2021-02" db="EMBL/GenBank/DDBJ databases">
        <title>Porcisia hertigi Genome sequencing and assembly.</title>
        <authorList>
            <person name="Almutairi H."/>
            <person name="Gatherer D."/>
        </authorList>
    </citation>
    <scope>NUCLEOTIDE SEQUENCE [LARGE SCALE GENOMIC DNA]</scope>
    <source>
        <strain evidence="2 3">C119</strain>
    </source>
</reference>
<feature type="transmembrane region" description="Helical" evidence="1">
    <location>
        <begin position="77"/>
        <end position="100"/>
    </location>
</feature>
<name>A0A836HW27_9TRYP</name>
<evidence type="ECO:0000313" key="2">
    <source>
        <dbReference type="EMBL" id="KAG5498594.1"/>
    </source>
</evidence>
<keyword evidence="1" id="KW-0472">Membrane</keyword>